<dbReference type="Gene3D" id="2.160.10.10">
    <property type="entry name" value="Hexapeptide repeat proteins"/>
    <property type="match status" value="1"/>
</dbReference>
<dbReference type="InterPro" id="IPR037157">
    <property type="entry name" value="Acetyltransf_C_sf"/>
</dbReference>
<evidence type="ECO:0000256" key="5">
    <source>
        <dbReference type="ARBA" id="ARBA00023315"/>
    </source>
</evidence>
<dbReference type="SUPFAM" id="SSF51161">
    <property type="entry name" value="Trimeric LpxA-like enzymes"/>
    <property type="match status" value="1"/>
</dbReference>
<dbReference type="GO" id="GO:0009245">
    <property type="term" value="P:lipid A biosynthetic process"/>
    <property type="evidence" value="ECO:0007669"/>
    <property type="project" value="UniProtKB-KW"/>
</dbReference>
<evidence type="ECO:0000313" key="7">
    <source>
        <dbReference type="EMBL" id="SVD72509.1"/>
    </source>
</evidence>
<dbReference type="InterPro" id="IPR011004">
    <property type="entry name" value="Trimer_LpxA-like_sf"/>
</dbReference>
<dbReference type="CDD" id="cd03351">
    <property type="entry name" value="LbH_UDP-GlcNAc_AT"/>
    <property type="match status" value="1"/>
</dbReference>
<dbReference type="GO" id="GO:0016020">
    <property type="term" value="C:membrane"/>
    <property type="evidence" value="ECO:0007669"/>
    <property type="project" value="GOC"/>
</dbReference>
<dbReference type="Gene3D" id="1.20.1180.10">
    <property type="entry name" value="Udp N-acetylglucosamine O-acyltransferase, C-terminal domain"/>
    <property type="match status" value="1"/>
</dbReference>
<dbReference type="InterPro" id="IPR001451">
    <property type="entry name" value="Hexapep"/>
</dbReference>
<dbReference type="PIRSF" id="PIRSF000456">
    <property type="entry name" value="UDP-GlcNAc_acltr"/>
    <property type="match status" value="1"/>
</dbReference>
<organism evidence="7">
    <name type="scientific">marine metagenome</name>
    <dbReference type="NCBI Taxonomy" id="408172"/>
    <lineage>
        <taxon>unclassified sequences</taxon>
        <taxon>metagenomes</taxon>
        <taxon>ecological metagenomes</taxon>
    </lineage>
</organism>
<evidence type="ECO:0000256" key="3">
    <source>
        <dbReference type="ARBA" id="ARBA00022679"/>
    </source>
</evidence>
<keyword evidence="3" id="KW-0808">Transferase</keyword>
<dbReference type="NCBIfam" id="NF003657">
    <property type="entry name" value="PRK05289.1"/>
    <property type="match status" value="1"/>
</dbReference>
<dbReference type="Pfam" id="PF00132">
    <property type="entry name" value="Hexapep"/>
    <property type="match status" value="1"/>
</dbReference>
<dbReference type="InterPro" id="IPR029098">
    <property type="entry name" value="Acetyltransf_C"/>
</dbReference>
<protein>
    <recommendedName>
        <fullName evidence="6">UDP N-acetylglucosamine O-acyltransferase C-terminal domain-containing protein</fullName>
    </recommendedName>
</protein>
<evidence type="ECO:0000259" key="6">
    <source>
        <dbReference type="Pfam" id="PF13720"/>
    </source>
</evidence>
<dbReference type="PANTHER" id="PTHR43480:SF1">
    <property type="entry name" value="ACYL-[ACYL-CARRIER-PROTEIN]--UDP-N-ACETYLGLUCOSAMINE O-ACYLTRANSFERASE, MITOCHONDRIAL-RELATED"/>
    <property type="match status" value="1"/>
</dbReference>
<keyword evidence="2" id="KW-0441">Lipid A biosynthesis</keyword>
<dbReference type="EMBL" id="UINC01169124">
    <property type="protein sequence ID" value="SVD72509.1"/>
    <property type="molecule type" value="Genomic_DNA"/>
</dbReference>
<evidence type="ECO:0000256" key="4">
    <source>
        <dbReference type="ARBA" id="ARBA00023098"/>
    </source>
</evidence>
<dbReference type="PANTHER" id="PTHR43480">
    <property type="entry name" value="ACYL-[ACYL-CARRIER-PROTEIN]--UDP-N-ACETYLGLUCOSAMINE O-ACYLTRANSFERASE"/>
    <property type="match status" value="1"/>
</dbReference>
<dbReference type="Pfam" id="PF13720">
    <property type="entry name" value="Acetyltransf_11"/>
    <property type="match status" value="1"/>
</dbReference>
<dbReference type="AlphaFoldDB" id="A0A382XNU3"/>
<evidence type="ECO:0000256" key="1">
    <source>
        <dbReference type="ARBA" id="ARBA00022516"/>
    </source>
</evidence>
<gene>
    <name evidence="7" type="ORF">METZ01_LOCUS425363</name>
</gene>
<keyword evidence="4" id="KW-0443">Lipid metabolism</keyword>
<sequence>FVHVENGVTIGSGTNVENFAVIKSNTFIGKNCRIFQGSVIGEIPQDLKFSGEKTETRIGDNTTVREFVTINRGTSALGYTKVGENVLLMAYCHIAHDCIVGDNVIMANMATLGGHVELGNWAFLGGGVLVHQFCKVGEHALIAAGFRAVQDVPPFIWASGEPIKYSGINSVGLKRRGFSSEERRLMKQVYTLYFRSKIPRTKALDEIKNQFPNDPVGKVIVDFIEKSNRGII</sequence>
<evidence type="ECO:0000256" key="2">
    <source>
        <dbReference type="ARBA" id="ARBA00022556"/>
    </source>
</evidence>
<dbReference type="InterPro" id="IPR010137">
    <property type="entry name" value="Lipid_A_LpxA"/>
</dbReference>
<reference evidence="7" key="1">
    <citation type="submission" date="2018-05" db="EMBL/GenBank/DDBJ databases">
        <authorList>
            <person name="Lanie J.A."/>
            <person name="Ng W.-L."/>
            <person name="Kazmierczak K.M."/>
            <person name="Andrzejewski T.M."/>
            <person name="Davidsen T.M."/>
            <person name="Wayne K.J."/>
            <person name="Tettelin H."/>
            <person name="Glass J.I."/>
            <person name="Rusch D."/>
            <person name="Podicherti R."/>
            <person name="Tsui H.-C.T."/>
            <person name="Winkler M.E."/>
        </authorList>
    </citation>
    <scope>NUCLEOTIDE SEQUENCE</scope>
</reference>
<dbReference type="NCBIfam" id="TIGR01852">
    <property type="entry name" value="lipid_A_lpxA"/>
    <property type="match status" value="1"/>
</dbReference>
<name>A0A382XNU3_9ZZZZ</name>
<keyword evidence="5" id="KW-0012">Acyltransferase</keyword>
<accession>A0A382XNU3</accession>
<dbReference type="GO" id="GO:0008780">
    <property type="term" value="F:acyl-[acyl-carrier-protein]-UDP-N-acetylglucosamine O-acyltransferase activity"/>
    <property type="evidence" value="ECO:0007669"/>
    <property type="project" value="InterPro"/>
</dbReference>
<proteinExistence type="predicted"/>
<feature type="domain" description="UDP N-acetylglucosamine O-acyltransferase C-terminal" evidence="6">
    <location>
        <begin position="151"/>
        <end position="232"/>
    </location>
</feature>
<keyword evidence="1" id="KW-0444">Lipid biosynthesis</keyword>
<feature type="non-terminal residue" evidence="7">
    <location>
        <position position="1"/>
    </location>
</feature>